<dbReference type="Proteomes" id="UP001412067">
    <property type="component" value="Unassembled WGS sequence"/>
</dbReference>
<dbReference type="EMBL" id="JBBWWR010000003">
    <property type="protein sequence ID" value="KAK8968773.1"/>
    <property type="molecule type" value="Genomic_DNA"/>
</dbReference>
<evidence type="ECO:0000313" key="4">
    <source>
        <dbReference type="EMBL" id="KAK8968773.1"/>
    </source>
</evidence>
<accession>A0ABR2MX22</accession>
<dbReference type="PANTHER" id="PTHR22762:SF133">
    <property type="entry name" value="P-TYPE DOMAIN-CONTAINING PROTEIN"/>
    <property type="match status" value="1"/>
</dbReference>
<proteinExistence type="predicted"/>
<dbReference type="InterPro" id="IPR025887">
    <property type="entry name" value="Glyco_hydro_31_N_dom"/>
</dbReference>
<feature type="region of interest" description="Disordered" evidence="1">
    <location>
        <begin position="106"/>
        <end position="131"/>
    </location>
</feature>
<feature type="domain" description="Glycoside hydrolase family 31 N-terminal" evidence="3">
    <location>
        <begin position="82"/>
        <end position="252"/>
    </location>
</feature>
<evidence type="ECO:0000313" key="5">
    <source>
        <dbReference type="Proteomes" id="UP001412067"/>
    </source>
</evidence>
<evidence type="ECO:0000256" key="1">
    <source>
        <dbReference type="SAM" id="MobiDB-lite"/>
    </source>
</evidence>
<gene>
    <name evidence="4" type="ORF">KSP40_PGU017699</name>
</gene>
<keyword evidence="5" id="KW-1185">Reference proteome</keyword>
<name>A0ABR2MX22_9ASPA</name>
<feature type="signal peptide" evidence="2">
    <location>
        <begin position="1"/>
        <end position="33"/>
    </location>
</feature>
<dbReference type="CDD" id="cd14752">
    <property type="entry name" value="GH31_N"/>
    <property type="match status" value="1"/>
</dbReference>
<dbReference type="Pfam" id="PF13802">
    <property type="entry name" value="Gal_mutarotas_2"/>
    <property type="match status" value="1"/>
</dbReference>
<organism evidence="4 5">
    <name type="scientific">Platanthera guangdongensis</name>
    <dbReference type="NCBI Taxonomy" id="2320717"/>
    <lineage>
        <taxon>Eukaryota</taxon>
        <taxon>Viridiplantae</taxon>
        <taxon>Streptophyta</taxon>
        <taxon>Embryophyta</taxon>
        <taxon>Tracheophyta</taxon>
        <taxon>Spermatophyta</taxon>
        <taxon>Magnoliopsida</taxon>
        <taxon>Liliopsida</taxon>
        <taxon>Asparagales</taxon>
        <taxon>Orchidaceae</taxon>
        <taxon>Orchidoideae</taxon>
        <taxon>Orchideae</taxon>
        <taxon>Orchidinae</taxon>
        <taxon>Platanthera</taxon>
    </lineage>
</organism>
<dbReference type="InterPro" id="IPR011013">
    <property type="entry name" value="Gal_mutarotase_sf_dom"/>
</dbReference>
<reference evidence="4 5" key="1">
    <citation type="journal article" date="2022" name="Nat. Plants">
        <title>Genomes of leafy and leafless Platanthera orchids illuminate the evolution of mycoheterotrophy.</title>
        <authorList>
            <person name="Li M.H."/>
            <person name="Liu K.W."/>
            <person name="Li Z."/>
            <person name="Lu H.C."/>
            <person name="Ye Q.L."/>
            <person name="Zhang D."/>
            <person name="Wang J.Y."/>
            <person name="Li Y.F."/>
            <person name="Zhong Z.M."/>
            <person name="Liu X."/>
            <person name="Yu X."/>
            <person name="Liu D.K."/>
            <person name="Tu X.D."/>
            <person name="Liu B."/>
            <person name="Hao Y."/>
            <person name="Liao X.Y."/>
            <person name="Jiang Y.T."/>
            <person name="Sun W.H."/>
            <person name="Chen J."/>
            <person name="Chen Y.Q."/>
            <person name="Ai Y."/>
            <person name="Zhai J.W."/>
            <person name="Wu S.S."/>
            <person name="Zhou Z."/>
            <person name="Hsiao Y.Y."/>
            <person name="Wu W.L."/>
            <person name="Chen Y.Y."/>
            <person name="Lin Y.F."/>
            <person name="Hsu J.L."/>
            <person name="Li C.Y."/>
            <person name="Wang Z.W."/>
            <person name="Zhao X."/>
            <person name="Zhong W.Y."/>
            <person name="Ma X.K."/>
            <person name="Ma L."/>
            <person name="Huang J."/>
            <person name="Chen G.Z."/>
            <person name="Huang M.Z."/>
            <person name="Huang L."/>
            <person name="Peng D.H."/>
            <person name="Luo Y.B."/>
            <person name="Zou S.Q."/>
            <person name="Chen S.P."/>
            <person name="Lan S."/>
            <person name="Tsai W.C."/>
            <person name="Van de Peer Y."/>
            <person name="Liu Z.J."/>
        </authorList>
    </citation>
    <scope>NUCLEOTIDE SEQUENCE [LARGE SCALE GENOMIC DNA]</scope>
    <source>
        <strain evidence="4">Lor288</strain>
    </source>
</reference>
<evidence type="ECO:0000256" key="2">
    <source>
        <dbReference type="SAM" id="SignalP"/>
    </source>
</evidence>
<protein>
    <recommendedName>
        <fullName evidence="3">Glycoside hydrolase family 31 N-terminal domain-containing protein</fullName>
    </recommendedName>
</protein>
<dbReference type="PANTHER" id="PTHR22762">
    <property type="entry name" value="ALPHA-GLUCOSIDASE"/>
    <property type="match status" value="1"/>
</dbReference>
<dbReference type="SUPFAM" id="SSF74650">
    <property type="entry name" value="Galactose mutarotase-like"/>
    <property type="match status" value="1"/>
</dbReference>
<evidence type="ECO:0000259" key="3">
    <source>
        <dbReference type="Pfam" id="PF13802"/>
    </source>
</evidence>
<sequence>METNTVRMRSIISSNAFFLFLAALSLLSSPSLSQEDSLVGYGYRFISSQADVSGNLLTAQLQVIRNSSVYGADIPKLYFAASFENKHQLRIRITDAEEPRWEVPTEIIPRQRPSEQRPNKGGSAAARGHAVLSPPDSDLVLVLTSSSPFGFTVSRRSSGEILFRTDGGSLVFKDRYLEISSSLPGDRANLYGIGEHTRKSFRLVPGDKLTLWNADTPAMNPDVNLYGSHPFYMDVRSPEGKAHGVLLLNSNGMDVIYSGNSITYRVIGGVLDFYIFAGPSPVEVLDQYTELIGRPAPMPYWSFGEWFSFSKARVCLICFA</sequence>
<comment type="caution">
    <text evidence="4">The sequence shown here is derived from an EMBL/GenBank/DDBJ whole genome shotgun (WGS) entry which is preliminary data.</text>
</comment>
<dbReference type="Gene3D" id="2.60.40.1760">
    <property type="entry name" value="glycosyl hydrolase (family 31)"/>
    <property type="match status" value="1"/>
</dbReference>
<feature type="chain" id="PRO_5046773473" description="Glycoside hydrolase family 31 N-terminal domain-containing protein" evidence="2">
    <location>
        <begin position="34"/>
        <end position="320"/>
    </location>
</feature>
<keyword evidence="2" id="KW-0732">Signal</keyword>